<dbReference type="AlphaFoldDB" id="A0A198URN7"/>
<dbReference type="PATRIC" id="fig|480.238.peg.1913"/>
<dbReference type="EMBL" id="LXHC01000004">
    <property type="protein sequence ID" value="OAU97942.1"/>
    <property type="molecule type" value="Genomic_DNA"/>
</dbReference>
<keyword evidence="3" id="KW-1185">Reference proteome</keyword>
<name>A0A198URN7_MORCA</name>
<keyword evidence="1" id="KW-0472">Membrane</keyword>
<feature type="transmembrane region" description="Helical" evidence="1">
    <location>
        <begin position="15"/>
        <end position="32"/>
    </location>
</feature>
<keyword evidence="1" id="KW-0812">Transmembrane</keyword>
<sequence length="49" mass="6048">MIANLNKYRKNCEKYFVFMAFWGKIIVLNFVLMKLYRYLLAFCADFHLF</sequence>
<dbReference type="Proteomes" id="UP000078228">
    <property type="component" value="Unassembled WGS sequence"/>
</dbReference>
<evidence type="ECO:0000313" key="3">
    <source>
        <dbReference type="Proteomes" id="UP000078228"/>
    </source>
</evidence>
<reference evidence="2 3" key="1">
    <citation type="journal article" date="2016" name="Genome Biol. Evol.">
        <title>Comparative Genomic Analyses of the Moraxella catarrhalis Serosensitive and Seroresistant Lineages Demonstrate Their Independent Evolution.</title>
        <authorList>
            <person name="Earl J.P."/>
            <person name="de Vries S.P."/>
            <person name="Ahmed A."/>
            <person name="Powell E."/>
            <person name="Schultz M.P."/>
            <person name="Hermans P.W."/>
            <person name="Hill D.J."/>
            <person name="Zhou Z."/>
            <person name="Constantinidou C.I."/>
            <person name="Hu F.Z."/>
            <person name="Bootsma H.J."/>
            <person name="Ehrlich G.D."/>
        </authorList>
    </citation>
    <scope>NUCLEOTIDE SEQUENCE [LARGE SCALE GENOMIC DNA]</scope>
    <source>
        <strain evidence="2 3">Z7542</strain>
    </source>
</reference>
<proteinExistence type="predicted"/>
<evidence type="ECO:0000256" key="1">
    <source>
        <dbReference type="SAM" id="Phobius"/>
    </source>
</evidence>
<protein>
    <submittedName>
        <fullName evidence="2">Uncharacterized protein</fullName>
    </submittedName>
</protein>
<evidence type="ECO:0000313" key="2">
    <source>
        <dbReference type="EMBL" id="OAU97942.1"/>
    </source>
</evidence>
<accession>A0A198URN7</accession>
<comment type="caution">
    <text evidence="2">The sequence shown here is derived from an EMBL/GenBank/DDBJ whole genome shotgun (WGS) entry which is preliminary data.</text>
</comment>
<organism evidence="2 3">
    <name type="scientific">Moraxella catarrhalis</name>
    <name type="common">Branhamella catarrhalis</name>
    <dbReference type="NCBI Taxonomy" id="480"/>
    <lineage>
        <taxon>Bacteria</taxon>
        <taxon>Pseudomonadati</taxon>
        <taxon>Pseudomonadota</taxon>
        <taxon>Gammaproteobacteria</taxon>
        <taxon>Moraxellales</taxon>
        <taxon>Moraxellaceae</taxon>
        <taxon>Moraxella</taxon>
    </lineage>
</organism>
<keyword evidence="1" id="KW-1133">Transmembrane helix</keyword>
<gene>
    <name evidence="2" type="ORF">AO384_0189</name>
</gene>